<accession>X1V9M5</accession>
<evidence type="ECO:0000313" key="1">
    <source>
        <dbReference type="EMBL" id="GAJ09741.1"/>
    </source>
</evidence>
<dbReference type="EMBL" id="BARW01028145">
    <property type="protein sequence ID" value="GAJ09741.1"/>
    <property type="molecule type" value="Genomic_DNA"/>
</dbReference>
<reference evidence="1" key="1">
    <citation type="journal article" date="2014" name="Front. Microbiol.">
        <title>High frequency of phylogenetically diverse reductive dehalogenase-homologous genes in deep subseafloor sedimentary metagenomes.</title>
        <authorList>
            <person name="Kawai M."/>
            <person name="Futagami T."/>
            <person name="Toyoda A."/>
            <person name="Takaki Y."/>
            <person name="Nishi S."/>
            <person name="Hori S."/>
            <person name="Arai W."/>
            <person name="Tsubouchi T."/>
            <person name="Morono Y."/>
            <person name="Uchiyama I."/>
            <person name="Ito T."/>
            <person name="Fujiyama A."/>
            <person name="Inagaki F."/>
            <person name="Takami H."/>
        </authorList>
    </citation>
    <scope>NUCLEOTIDE SEQUENCE</scope>
    <source>
        <strain evidence="1">Expedition CK06-06</strain>
    </source>
</reference>
<dbReference type="AlphaFoldDB" id="X1V9M5"/>
<proteinExistence type="predicted"/>
<organism evidence="1">
    <name type="scientific">marine sediment metagenome</name>
    <dbReference type="NCBI Taxonomy" id="412755"/>
    <lineage>
        <taxon>unclassified sequences</taxon>
        <taxon>metagenomes</taxon>
        <taxon>ecological metagenomes</taxon>
    </lineage>
</organism>
<name>X1V9M5_9ZZZZ</name>
<gene>
    <name evidence="1" type="ORF">S12H4_45511</name>
</gene>
<sequence length="69" mass="8291">MAEREQLLKGKGERKQLELKVYFALCDLSNYFKTRDDPLQYEVNRLWHGLDRLRGIPEFPKVKQEINPQ</sequence>
<comment type="caution">
    <text evidence="1">The sequence shown here is derived from an EMBL/GenBank/DDBJ whole genome shotgun (WGS) entry which is preliminary data.</text>
</comment>
<protein>
    <submittedName>
        <fullName evidence="1">Uncharacterized protein</fullName>
    </submittedName>
</protein>